<evidence type="ECO:0000313" key="3">
    <source>
        <dbReference type="Proteomes" id="UP000240509"/>
    </source>
</evidence>
<feature type="transmembrane region" description="Helical" evidence="1">
    <location>
        <begin position="91"/>
        <end position="111"/>
    </location>
</feature>
<dbReference type="AlphaFoldDB" id="A0A2T4U6L9"/>
<sequence>MALATRKKVPQLIGETFQASRANVKKSFIILLFVLGPFLLLQAAAAYMQGRSLFVEETAQLNWAAQLNVVLQGEDNLVGEPAGVLGSVIEALSLLVYPFVYASLILFISGWRDGNKLEVKEARTQAMQKYGVSLGALFLFTVILTAVFLVFLVFLLIMPLYTGWMAEVVFAVFYFGFMGLFLSKISLFLGHIVLADTRQGLGFGESWELTRGKTGYVFGFFILLFLIGAGVTFLFQFIIGALLGNSVVGGLVVNFIGLFVTLFYVAGYTVLYREVTKPEPEHEYEEQPY</sequence>
<evidence type="ECO:0000256" key="1">
    <source>
        <dbReference type="SAM" id="Phobius"/>
    </source>
</evidence>
<dbReference type="RefSeq" id="WP_107584647.1">
    <property type="nucleotide sequence ID" value="NZ_PZJJ01000010.1"/>
</dbReference>
<comment type="caution">
    <text evidence="2">The sequence shown here is derived from an EMBL/GenBank/DDBJ whole genome shotgun (WGS) entry which is preliminary data.</text>
</comment>
<feature type="transmembrane region" description="Helical" evidence="1">
    <location>
        <begin position="169"/>
        <end position="194"/>
    </location>
</feature>
<dbReference type="EMBL" id="PZJJ01000010">
    <property type="protein sequence ID" value="PTL39046.1"/>
    <property type="molecule type" value="Genomic_DNA"/>
</dbReference>
<evidence type="ECO:0008006" key="4">
    <source>
        <dbReference type="Google" id="ProtNLM"/>
    </source>
</evidence>
<feature type="transmembrane region" description="Helical" evidence="1">
    <location>
        <begin position="251"/>
        <end position="271"/>
    </location>
</feature>
<proteinExistence type="predicted"/>
<keyword evidence="1" id="KW-0472">Membrane</keyword>
<keyword evidence="1" id="KW-1133">Transmembrane helix</keyword>
<feature type="transmembrane region" description="Helical" evidence="1">
    <location>
        <begin position="28"/>
        <end position="48"/>
    </location>
</feature>
<name>A0A2T4U6L9_9BACI</name>
<keyword evidence="3" id="KW-1185">Reference proteome</keyword>
<feature type="transmembrane region" description="Helical" evidence="1">
    <location>
        <begin position="215"/>
        <end position="239"/>
    </location>
</feature>
<protein>
    <recommendedName>
        <fullName evidence="4">Glycerophosphoryl diester phosphodiesterase membrane domain-containing protein</fullName>
    </recommendedName>
</protein>
<evidence type="ECO:0000313" key="2">
    <source>
        <dbReference type="EMBL" id="PTL39046.1"/>
    </source>
</evidence>
<feature type="transmembrane region" description="Helical" evidence="1">
    <location>
        <begin position="132"/>
        <end position="157"/>
    </location>
</feature>
<keyword evidence="1" id="KW-0812">Transmembrane</keyword>
<gene>
    <name evidence="2" type="ORF">C6Y45_07645</name>
</gene>
<accession>A0A2T4U6L9</accession>
<organism evidence="2 3">
    <name type="scientific">Alkalicoccus saliphilus</name>
    <dbReference type="NCBI Taxonomy" id="200989"/>
    <lineage>
        <taxon>Bacteria</taxon>
        <taxon>Bacillati</taxon>
        <taxon>Bacillota</taxon>
        <taxon>Bacilli</taxon>
        <taxon>Bacillales</taxon>
        <taxon>Bacillaceae</taxon>
        <taxon>Alkalicoccus</taxon>
    </lineage>
</organism>
<reference evidence="2 3" key="1">
    <citation type="submission" date="2018-03" db="EMBL/GenBank/DDBJ databases">
        <title>Alkalicoccus saliphilus sp. nov., isolated from a mineral pool.</title>
        <authorList>
            <person name="Zhao B."/>
        </authorList>
    </citation>
    <scope>NUCLEOTIDE SEQUENCE [LARGE SCALE GENOMIC DNA]</scope>
    <source>
        <strain evidence="2 3">6AG</strain>
    </source>
</reference>
<dbReference type="Proteomes" id="UP000240509">
    <property type="component" value="Unassembled WGS sequence"/>
</dbReference>